<dbReference type="RefSeq" id="WP_100152304.1">
    <property type="nucleotide sequence ID" value="NZ_MEIL01000029.1"/>
</dbReference>
<evidence type="ECO:0000256" key="2">
    <source>
        <dbReference type="ARBA" id="ARBA00022475"/>
    </source>
</evidence>
<feature type="transmembrane region" description="Helical" evidence="8">
    <location>
        <begin position="63"/>
        <end position="83"/>
    </location>
</feature>
<dbReference type="InterPro" id="IPR003439">
    <property type="entry name" value="ABC_transporter-like_ATP-bd"/>
</dbReference>
<evidence type="ECO:0000256" key="4">
    <source>
        <dbReference type="ARBA" id="ARBA00022741"/>
    </source>
</evidence>
<evidence type="ECO:0000313" key="11">
    <source>
        <dbReference type="EMBL" id="PIT38316.1"/>
    </source>
</evidence>
<name>A0A2N9X563_9NEIS</name>
<organism evidence="11 12">
    <name type="scientific">Snodgrassella alvi</name>
    <dbReference type="NCBI Taxonomy" id="1196083"/>
    <lineage>
        <taxon>Bacteria</taxon>
        <taxon>Pseudomonadati</taxon>
        <taxon>Pseudomonadota</taxon>
        <taxon>Betaproteobacteria</taxon>
        <taxon>Neisseriales</taxon>
        <taxon>Neisseriaceae</taxon>
        <taxon>Snodgrassella</taxon>
    </lineage>
</organism>
<evidence type="ECO:0000259" key="9">
    <source>
        <dbReference type="PROSITE" id="PS50893"/>
    </source>
</evidence>
<dbReference type="PROSITE" id="PS50929">
    <property type="entry name" value="ABC_TM1F"/>
    <property type="match status" value="1"/>
</dbReference>
<feature type="domain" description="ABC transmembrane type-1" evidence="10">
    <location>
        <begin position="35"/>
        <end position="315"/>
    </location>
</feature>
<evidence type="ECO:0000256" key="8">
    <source>
        <dbReference type="SAM" id="Phobius"/>
    </source>
</evidence>
<dbReference type="PANTHER" id="PTHR24221">
    <property type="entry name" value="ATP-BINDING CASSETTE SUB-FAMILY B"/>
    <property type="match status" value="1"/>
</dbReference>
<dbReference type="InterPro" id="IPR039421">
    <property type="entry name" value="Type_1_exporter"/>
</dbReference>
<feature type="domain" description="ABC transporter" evidence="9">
    <location>
        <begin position="346"/>
        <end position="546"/>
    </location>
</feature>
<protein>
    <recommendedName>
        <fullName evidence="13">Thiol reductant ABC exporter subunit CydC</fullName>
    </recommendedName>
</protein>
<dbReference type="Pfam" id="PF00005">
    <property type="entry name" value="ABC_tran"/>
    <property type="match status" value="1"/>
</dbReference>
<evidence type="ECO:0000256" key="6">
    <source>
        <dbReference type="ARBA" id="ARBA00022989"/>
    </source>
</evidence>
<dbReference type="AlphaFoldDB" id="A0A2N9X563"/>
<dbReference type="PROSITE" id="PS00211">
    <property type="entry name" value="ABC_TRANSPORTER_1"/>
    <property type="match status" value="1"/>
</dbReference>
<dbReference type="GO" id="GO:0005886">
    <property type="term" value="C:plasma membrane"/>
    <property type="evidence" value="ECO:0007669"/>
    <property type="project" value="UniProtKB-SubCell"/>
</dbReference>
<sequence>MKRYDLLWSGRELKLSGLLRSRQGAWILAWFLGQATAIAGIALLALSGWFITAAGLAGMMSLATAYTFNYFTPAGVIRLLAILRTAGRYGERLGSHDAVLGLLADLRSGLFARLAAARQQQVSSLQHMHRLLSDIELLNNWPLNVVLPWLWAFMLLLGILGLTLVVAGGGLTLALSIPLVLATLVIPALAAGYGRNWGLQQAMQAETRRTALLQPLEALTALLQWQQWPRFATTFFAEDGSYVGAQLSQQRLAGKVVLLQQLCLAAAAAVLLWQGSALFSTGKLSVAMLLALLLAIFGFAELVLVLGMNVMTFGLCRAACTRLNAIVPSSVPVSEPKKDLPLQLHLQARNLCARWPRALNGAEHISFDVKNGDILLLQGASGAGKSALLAVLAGELEANDGELSCNGWPFAHWQWTRQVGYLAQQLDIFDLTLAENLRLGKADATDEELWAVLASVGLMVWAEHQPKQLDTPLGEYGAAVSGGQARRIALARLLLRPYVLLILDEPFAGMDEDTQFALAAMLQQHQQRGILVVASHQANPWPQAQVLQVGAS</sequence>
<dbReference type="InterPro" id="IPR017871">
    <property type="entry name" value="ABC_transporter-like_CS"/>
</dbReference>
<keyword evidence="5" id="KW-0067">ATP-binding</keyword>
<dbReference type="EMBL" id="MEIL01000029">
    <property type="protein sequence ID" value="PIT38316.1"/>
    <property type="molecule type" value="Genomic_DNA"/>
</dbReference>
<dbReference type="GO" id="GO:0016887">
    <property type="term" value="F:ATP hydrolysis activity"/>
    <property type="evidence" value="ECO:0007669"/>
    <property type="project" value="InterPro"/>
</dbReference>
<dbReference type="SUPFAM" id="SSF90123">
    <property type="entry name" value="ABC transporter transmembrane region"/>
    <property type="match status" value="1"/>
</dbReference>
<dbReference type="InterPro" id="IPR003593">
    <property type="entry name" value="AAA+_ATPase"/>
</dbReference>
<feature type="transmembrane region" description="Helical" evidence="8">
    <location>
        <begin position="146"/>
        <end position="167"/>
    </location>
</feature>
<dbReference type="GO" id="GO:0005524">
    <property type="term" value="F:ATP binding"/>
    <property type="evidence" value="ECO:0007669"/>
    <property type="project" value="UniProtKB-KW"/>
</dbReference>
<feature type="transmembrane region" description="Helical" evidence="8">
    <location>
        <begin position="256"/>
        <end position="274"/>
    </location>
</feature>
<evidence type="ECO:0000256" key="7">
    <source>
        <dbReference type="ARBA" id="ARBA00023136"/>
    </source>
</evidence>
<dbReference type="GO" id="GO:0140359">
    <property type="term" value="F:ABC-type transporter activity"/>
    <property type="evidence" value="ECO:0007669"/>
    <property type="project" value="InterPro"/>
</dbReference>
<keyword evidence="7 8" id="KW-0472">Membrane</keyword>
<dbReference type="InterPro" id="IPR027417">
    <property type="entry name" value="P-loop_NTPase"/>
</dbReference>
<feature type="transmembrane region" description="Helical" evidence="8">
    <location>
        <begin position="173"/>
        <end position="193"/>
    </location>
</feature>
<dbReference type="InterPro" id="IPR011527">
    <property type="entry name" value="ABC1_TM_dom"/>
</dbReference>
<gene>
    <name evidence="11" type="ORF">BHC54_07130</name>
</gene>
<keyword evidence="3 8" id="KW-0812">Transmembrane</keyword>
<evidence type="ECO:0000256" key="3">
    <source>
        <dbReference type="ARBA" id="ARBA00022692"/>
    </source>
</evidence>
<dbReference type="InterPro" id="IPR036640">
    <property type="entry name" value="ABC1_TM_sf"/>
</dbReference>
<feature type="transmembrane region" description="Helical" evidence="8">
    <location>
        <begin position="286"/>
        <end position="307"/>
    </location>
</feature>
<dbReference type="PROSITE" id="PS50893">
    <property type="entry name" value="ABC_TRANSPORTER_2"/>
    <property type="match status" value="1"/>
</dbReference>
<dbReference type="SUPFAM" id="SSF52540">
    <property type="entry name" value="P-loop containing nucleoside triphosphate hydrolases"/>
    <property type="match status" value="1"/>
</dbReference>
<keyword evidence="6 8" id="KW-1133">Transmembrane helix</keyword>
<evidence type="ECO:0000256" key="1">
    <source>
        <dbReference type="ARBA" id="ARBA00004651"/>
    </source>
</evidence>
<proteinExistence type="predicted"/>
<dbReference type="Proteomes" id="UP000230202">
    <property type="component" value="Unassembled WGS sequence"/>
</dbReference>
<evidence type="ECO:0008006" key="13">
    <source>
        <dbReference type="Google" id="ProtNLM"/>
    </source>
</evidence>
<accession>A0A2N9X563</accession>
<comment type="caution">
    <text evidence="11">The sequence shown here is derived from an EMBL/GenBank/DDBJ whole genome shotgun (WGS) entry which is preliminary data.</text>
</comment>
<evidence type="ECO:0000259" key="10">
    <source>
        <dbReference type="PROSITE" id="PS50929"/>
    </source>
</evidence>
<dbReference type="Gene3D" id="3.40.50.300">
    <property type="entry name" value="P-loop containing nucleotide triphosphate hydrolases"/>
    <property type="match status" value="1"/>
</dbReference>
<dbReference type="PANTHER" id="PTHR24221:SF654">
    <property type="entry name" value="ATP-BINDING CASSETTE SUB-FAMILY B MEMBER 6"/>
    <property type="match status" value="1"/>
</dbReference>
<evidence type="ECO:0000256" key="5">
    <source>
        <dbReference type="ARBA" id="ARBA00022840"/>
    </source>
</evidence>
<comment type="subcellular location">
    <subcellularLocation>
        <location evidence="1">Cell membrane</location>
        <topology evidence="1">Multi-pass membrane protein</topology>
    </subcellularLocation>
</comment>
<dbReference type="Gene3D" id="1.20.1560.10">
    <property type="entry name" value="ABC transporter type 1, transmembrane domain"/>
    <property type="match status" value="1"/>
</dbReference>
<feature type="transmembrane region" description="Helical" evidence="8">
    <location>
        <begin position="24"/>
        <end position="51"/>
    </location>
</feature>
<keyword evidence="2" id="KW-1003">Cell membrane</keyword>
<reference evidence="11" key="1">
    <citation type="journal article" date="2017" name="MBio">
        <title>Type VI secretion-mediated competition in the bee gut microbiome.</title>
        <authorList>
            <person name="Steele M.I."/>
            <person name="Kwong W.K."/>
            <person name="Powell J.E."/>
            <person name="Whiteley M."/>
            <person name="Moran N.A."/>
        </authorList>
    </citation>
    <scope>NUCLEOTIDE SEQUENCE [LARGE SCALE GENOMIC DNA]</scope>
    <source>
        <strain evidence="11">WkB273</strain>
    </source>
</reference>
<evidence type="ECO:0000313" key="12">
    <source>
        <dbReference type="Proteomes" id="UP000230202"/>
    </source>
</evidence>
<dbReference type="SMART" id="SM00382">
    <property type="entry name" value="AAA"/>
    <property type="match status" value="1"/>
</dbReference>
<keyword evidence="4" id="KW-0547">Nucleotide-binding</keyword>
<keyword evidence="12" id="KW-1185">Reference proteome</keyword>